<dbReference type="InterPro" id="IPR008906">
    <property type="entry name" value="HATC_C_dom"/>
</dbReference>
<dbReference type="PANTHER" id="PTHR32166:SF121">
    <property type="entry name" value="DUF659 DOMAIN-CONTAINING PROTEIN"/>
    <property type="match status" value="1"/>
</dbReference>
<protein>
    <recommendedName>
        <fullName evidence="1">HAT C-terminal dimerisation domain-containing protein</fullName>
    </recommendedName>
</protein>
<proteinExistence type="predicted"/>
<comment type="caution">
    <text evidence="2">The sequence shown here is derived from an EMBL/GenBank/DDBJ whole genome shotgun (WGS) entry which is preliminary data.</text>
</comment>
<reference evidence="2" key="1">
    <citation type="submission" date="2022-08" db="EMBL/GenBank/DDBJ databases">
        <authorList>
            <person name="Gutierrez-Valencia J."/>
        </authorList>
    </citation>
    <scope>NUCLEOTIDE SEQUENCE</scope>
</reference>
<dbReference type="Pfam" id="PF05699">
    <property type="entry name" value="Dimer_Tnp_hAT"/>
    <property type="match status" value="1"/>
</dbReference>
<keyword evidence="3" id="KW-1185">Reference proteome</keyword>
<evidence type="ECO:0000259" key="1">
    <source>
        <dbReference type="Pfam" id="PF05699"/>
    </source>
</evidence>
<dbReference type="SUPFAM" id="SSF53098">
    <property type="entry name" value="Ribonuclease H-like"/>
    <property type="match status" value="1"/>
</dbReference>
<evidence type="ECO:0000313" key="2">
    <source>
        <dbReference type="EMBL" id="CAI0548147.1"/>
    </source>
</evidence>
<dbReference type="AlphaFoldDB" id="A0AAV0QRP4"/>
<dbReference type="PANTHER" id="PTHR32166">
    <property type="entry name" value="OSJNBA0013A04.12 PROTEIN"/>
    <property type="match status" value="1"/>
</dbReference>
<dbReference type="Proteomes" id="UP001154282">
    <property type="component" value="Unassembled WGS sequence"/>
</dbReference>
<gene>
    <name evidence="2" type="ORF">LITE_LOCUS44666</name>
</gene>
<evidence type="ECO:0000313" key="3">
    <source>
        <dbReference type="Proteomes" id="UP001154282"/>
    </source>
</evidence>
<name>A0AAV0QRP4_9ROSI</name>
<accession>A0AAV0QRP4</accession>
<sequence length="256" mass="29734">MIIGLCWSNLSLVGFFFFFFENHKLGKSKEGNFVKSVVLDNNFWQECLVIVKLRLPIVKLLMIFYSDEQPSLGYVYDGMNQIKSTIKNTFTRNGKGADPFMRLIDARWDKHLRRSIYVAAYFLNPIFQYTPECRAERGVQGLLFDLLETEGLCEDADEAIKEIRLFRERLGSFGKKSAISCATTLPPAEWWTLYGNDAPKLQSVAIRLLSQTSSSSGCERNWSVFDQIHSKRRNRLEHQRLNDLVYGTYNLRLKFR</sequence>
<dbReference type="EMBL" id="CAMGYJ010000010">
    <property type="protein sequence ID" value="CAI0548147.1"/>
    <property type="molecule type" value="Genomic_DNA"/>
</dbReference>
<dbReference type="InterPro" id="IPR012337">
    <property type="entry name" value="RNaseH-like_sf"/>
</dbReference>
<dbReference type="GO" id="GO:0046983">
    <property type="term" value="F:protein dimerization activity"/>
    <property type="evidence" value="ECO:0007669"/>
    <property type="project" value="InterPro"/>
</dbReference>
<organism evidence="2 3">
    <name type="scientific">Linum tenue</name>
    <dbReference type="NCBI Taxonomy" id="586396"/>
    <lineage>
        <taxon>Eukaryota</taxon>
        <taxon>Viridiplantae</taxon>
        <taxon>Streptophyta</taxon>
        <taxon>Embryophyta</taxon>
        <taxon>Tracheophyta</taxon>
        <taxon>Spermatophyta</taxon>
        <taxon>Magnoliopsida</taxon>
        <taxon>eudicotyledons</taxon>
        <taxon>Gunneridae</taxon>
        <taxon>Pentapetalae</taxon>
        <taxon>rosids</taxon>
        <taxon>fabids</taxon>
        <taxon>Malpighiales</taxon>
        <taxon>Linaceae</taxon>
        <taxon>Linum</taxon>
    </lineage>
</organism>
<feature type="domain" description="HAT C-terminal dimerisation" evidence="1">
    <location>
        <begin position="183"/>
        <end position="246"/>
    </location>
</feature>